<evidence type="ECO:0000256" key="1">
    <source>
        <dbReference type="SAM" id="Phobius"/>
    </source>
</evidence>
<reference evidence="2 3" key="1">
    <citation type="journal article" date="2015" name="Genome Biol. Evol.">
        <title>Comparative Genomics of a Bacterivorous Green Alga Reveals Evolutionary Causalities and Consequences of Phago-Mixotrophic Mode of Nutrition.</title>
        <authorList>
            <person name="Burns J.A."/>
            <person name="Paasch A."/>
            <person name="Narechania A."/>
            <person name="Kim E."/>
        </authorList>
    </citation>
    <scope>NUCLEOTIDE SEQUENCE [LARGE SCALE GENOMIC DNA]</scope>
    <source>
        <strain evidence="2 3">PLY_AMNH</strain>
    </source>
</reference>
<name>A0AAE0C5C2_9CHLO</name>
<evidence type="ECO:0000313" key="3">
    <source>
        <dbReference type="Proteomes" id="UP001190700"/>
    </source>
</evidence>
<dbReference type="InterPro" id="IPR052776">
    <property type="entry name" value="Chloro_ReproSupport/MetalTrans"/>
</dbReference>
<dbReference type="EMBL" id="LGRX02027826">
    <property type="protein sequence ID" value="KAK3248731.1"/>
    <property type="molecule type" value="Genomic_DNA"/>
</dbReference>
<keyword evidence="1" id="KW-1133">Transmembrane helix</keyword>
<gene>
    <name evidence="2" type="ORF">CYMTET_41812</name>
</gene>
<dbReference type="Proteomes" id="UP001190700">
    <property type="component" value="Unassembled WGS sequence"/>
</dbReference>
<keyword evidence="1" id="KW-0812">Transmembrane</keyword>
<accession>A0AAE0C5C2</accession>
<keyword evidence="3" id="KW-1185">Reference proteome</keyword>
<feature type="transmembrane region" description="Helical" evidence="1">
    <location>
        <begin position="361"/>
        <end position="383"/>
    </location>
</feature>
<protein>
    <recommendedName>
        <fullName evidence="4">Urease accessory protein UreH-like transmembrane domain-containing protein</fullName>
    </recommendedName>
</protein>
<keyword evidence="1" id="KW-0472">Membrane</keyword>
<dbReference type="PANTHER" id="PTHR33876">
    <property type="entry name" value="UNNAMED PRODUCT"/>
    <property type="match status" value="1"/>
</dbReference>
<evidence type="ECO:0008006" key="4">
    <source>
        <dbReference type="Google" id="ProtNLM"/>
    </source>
</evidence>
<comment type="caution">
    <text evidence="2">The sequence shown here is derived from an EMBL/GenBank/DDBJ whole genome shotgun (WGS) entry which is preliminary data.</text>
</comment>
<dbReference type="AlphaFoldDB" id="A0AAE0C5C2"/>
<feature type="transmembrane region" description="Helical" evidence="1">
    <location>
        <begin position="238"/>
        <end position="259"/>
    </location>
</feature>
<feature type="transmembrane region" description="Helical" evidence="1">
    <location>
        <begin position="318"/>
        <end position="340"/>
    </location>
</feature>
<evidence type="ECO:0000313" key="2">
    <source>
        <dbReference type="EMBL" id="KAK3248731.1"/>
    </source>
</evidence>
<dbReference type="PANTHER" id="PTHR33876:SF4">
    <property type="entry name" value="CHLOROPLAST PROTEIN FOR GROWTH AND FERTILITY 2"/>
    <property type="match status" value="1"/>
</dbReference>
<proteinExistence type="predicted"/>
<sequence length="386" mass="40762">MKLPAFSNAPQIQNARISVGLAPQKSFSAHSARTRPSLIKHVNSELAGWQRHSARASRGSARAFYSTELRRSCGIRCTAALADDRMSHTASQGLGHRPRRSGRGTCLQLQSHDLEQVTGRRAQSIRAVTALSVLIMILGLAEGSGVVDLCLEYMQSMSQLEVVQSAGAGLLAGALHSLTGPDHLAALAPLTVGRSCSESAWFGGLWGCGHNTGQILFGIVFLLLREHFACNLDVINQYSTAMVGIMLLIIGVCGFMGAAEAEGALEEAHGNEWRGAMGKGATRAAMGTFVTGMIHGLQPDAMLVLLPALTLRSQEAGAYLVTFLGGTVLAMSSYAFFIGLSSRAITAHNPHFNKRISQSSSLIALVIGISLLMGTVVGVDLLGQAL</sequence>
<organism evidence="2 3">
    <name type="scientific">Cymbomonas tetramitiformis</name>
    <dbReference type="NCBI Taxonomy" id="36881"/>
    <lineage>
        <taxon>Eukaryota</taxon>
        <taxon>Viridiplantae</taxon>
        <taxon>Chlorophyta</taxon>
        <taxon>Pyramimonadophyceae</taxon>
        <taxon>Pyramimonadales</taxon>
        <taxon>Pyramimonadaceae</taxon>
        <taxon>Cymbomonas</taxon>
    </lineage>
</organism>